<keyword evidence="2" id="KW-0812">Transmembrane</keyword>
<evidence type="ECO:0000313" key="5">
    <source>
        <dbReference type="Proteomes" id="UP000594205"/>
    </source>
</evidence>
<dbReference type="SUPFAM" id="SSF53850">
    <property type="entry name" value="Periplasmic binding protein-like II"/>
    <property type="match status" value="1"/>
</dbReference>
<dbReference type="PANTHER" id="PTHR35936:SF19">
    <property type="entry name" value="AMINO-ACID-BINDING PROTEIN YXEM-RELATED"/>
    <property type="match status" value="1"/>
</dbReference>
<dbReference type="Pfam" id="PF00497">
    <property type="entry name" value="SBP_bac_3"/>
    <property type="match status" value="1"/>
</dbReference>
<proteinExistence type="predicted"/>
<keyword evidence="2" id="KW-1133">Transmembrane helix</keyword>
<feature type="domain" description="Solute-binding protein family 3/N-terminal" evidence="3">
    <location>
        <begin position="60"/>
        <end position="279"/>
    </location>
</feature>
<protein>
    <submittedName>
        <fullName evidence="4">Transporter substrate-binding domain-containing protein</fullName>
    </submittedName>
</protein>
<dbReference type="InterPro" id="IPR001638">
    <property type="entry name" value="Solute-binding_3/MltF_N"/>
</dbReference>
<feature type="transmembrane region" description="Helical" evidence="2">
    <location>
        <begin position="9"/>
        <end position="28"/>
    </location>
</feature>
<dbReference type="AlphaFoldDB" id="A0A7M2SBR0"/>
<name>A0A7M2SBR0_9ACTN</name>
<keyword evidence="5" id="KW-1185">Reference proteome</keyword>
<dbReference type="SMART" id="SM00062">
    <property type="entry name" value="PBPb"/>
    <property type="match status" value="1"/>
</dbReference>
<dbReference type="Proteomes" id="UP000594205">
    <property type="component" value="Chromosome"/>
</dbReference>
<evidence type="ECO:0000313" key="4">
    <source>
        <dbReference type="EMBL" id="QOV33175.1"/>
    </source>
</evidence>
<keyword evidence="1" id="KW-0732">Signal</keyword>
<organism evidence="4 5">
    <name type="scientific">Streptomyces ferrugineus</name>
    <dbReference type="NCBI Taxonomy" id="1413221"/>
    <lineage>
        <taxon>Bacteria</taxon>
        <taxon>Bacillati</taxon>
        <taxon>Actinomycetota</taxon>
        <taxon>Actinomycetes</taxon>
        <taxon>Kitasatosporales</taxon>
        <taxon>Streptomycetaceae</taxon>
        <taxon>Streptomyces</taxon>
    </lineage>
</organism>
<evidence type="ECO:0000259" key="3">
    <source>
        <dbReference type="SMART" id="SM00062"/>
    </source>
</evidence>
<gene>
    <name evidence="4" type="ORF">IM697_23265</name>
</gene>
<accession>A0A7M2SBR0</accession>
<dbReference type="EMBL" id="CP063373">
    <property type="protein sequence ID" value="QOV33175.1"/>
    <property type="molecule type" value="Genomic_DNA"/>
</dbReference>
<evidence type="ECO:0000256" key="2">
    <source>
        <dbReference type="SAM" id="Phobius"/>
    </source>
</evidence>
<reference evidence="4 5" key="1">
    <citation type="submission" date="2020-10" db="EMBL/GenBank/DDBJ databases">
        <title>Streptomyces ferrugineus complate genome analysis.</title>
        <authorList>
            <person name="Anwar N."/>
        </authorList>
    </citation>
    <scope>NUCLEOTIDE SEQUENCE [LARGE SCALE GENOMIC DNA]</scope>
    <source>
        <strain evidence="4 5">CCTCC AA2014009</strain>
    </source>
</reference>
<sequence length="290" mass="30275">MALTKQSRYTFYVVGVLILAWLAGYFGGKAGSDGGSTQTVASSGDSGKAAWVDKIKKAGVLRVGCADAPPTIVVKADGTCSGPDLIPLENFADGIGVKIKTVATTWQNIVAGLQADKYDVAADLDQTVERSLAIRFTHGSWSYPGVFLVERDSDYTSSKQILDANKPIATTQGSALDAALQKAEAKELRVDTYQNAAAGVKAGKAIGIFADLGTAVDMATKDKSLGIVVPDPAIFVHHVAYGVPSGIDARSMDILNVAIDNSVASGEIDRAFAEAGYRDADALGDLEIKS</sequence>
<evidence type="ECO:0000256" key="1">
    <source>
        <dbReference type="ARBA" id="ARBA00022729"/>
    </source>
</evidence>
<dbReference type="KEGG" id="sfeu:IM697_23265"/>
<keyword evidence="2" id="KW-0472">Membrane</keyword>
<dbReference type="PANTHER" id="PTHR35936">
    <property type="entry name" value="MEMBRANE-BOUND LYTIC MUREIN TRANSGLYCOSYLASE F"/>
    <property type="match status" value="1"/>
</dbReference>
<dbReference type="Gene3D" id="3.40.190.10">
    <property type="entry name" value="Periplasmic binding protein-like II"/>
    <property type="match status" value="2"/>
</dbReference>
<dbReference type="RefSeq" id="WP_194037879.1">
    <property type="nucleotide sequence ID" value="NZ_CP063373.1"/>
</dbReference>